<dbReference type="HAMAP" id="MF_01366">
    <property type="entry name" value="Ribosomal_uL13"/>
    <property type="match status" value="1"/>
</dbReference>
<keyword evidence="2 4" id="KW-0689">Ribosomal protein</keyword>
<gene>
    <name evidence="5" type="ORF">ANDGO_04842</name>
</gene>
<evidence type="ECO:0000313" key="6">
    <source>
        <dbReference type="Proteomes" id="UP000799049"/>
    </source>
</evidence>
<protein>
    <submittedName>
        <fullName evidence="5">Mitochondrial ribosomal protein L13 (UL13m)</fullName>
    </submittedName>
</protein>
<dbReference type="PIRSF" id="PIRSF002181">
    <property type="entry name" value="Ribosomal_L13"/>
    <property type="match status" value="1"/>
</dbReference>
<dbReference type="PANTHER" id="PTHR11545:SF2">
    <property type="entry name" value="LARGE RIBOSOMAL SUBUNIT PROTEIN UL13M"/>
    <property type="match status" value="1"/>
</dbReference>
<evidence type="ECO:0000313" key="5">
    <source>
        <dbReference type="EMBL" id="KAF0853001.1"/>
    </source>
</evidence>
<dbReference type="Pfam" id="PF00572">
    <property type="entry name" value="Ribosomal_L13"/>
    <property type="match status" value="1"/>
</dbReference>
<organism evidence="5 6">
    <name type="scientific">Andalucia godoyi</name>
    <name type="common">Flagellate</name>
    <dbReference type="NCBI Taxonomy" id="505711"/>
    <lineage>
        <taxon>Eukaryota</taxon>
        <taxon>Discoba</taxon>
        <taxon>Jakobida</taxon>
        <taxon>Andalucina</taxon>
        <taxon>Andaluciidae</taxon>
        <taxon>Andalucia</taxon>
    </lineage>
</organism>
<dbReference type="OrthoDB" id="10322761at2759"/>
<dbReference type="InterPro" id="IPR005822">
    <property type="entry name" value="Ribosomal_uL13"/>
</dbReference>
<dbReference type="InterPro" id="IPR005823">
    <property type="entry name" value="Ribosomal_uL13_bac-type"/>
</dbReference>
<proteinExistence type="inferred from homology"/>
<dbReference type="PROSITE" id="PS00783">
    <property type="entry name" value="RIBOSOMAL_L13"/>
    <property type="match status" value="1"/>
</dbReference>
<dbReference type="GO" id="GO:0003729">
    <property type="term" value="F:mRNA binding"/>
    <property type="evidence" value="ECO:0007669"/>
    <property type="project" value="TreeGrafter"/>
</dbReference>
<sequence>MSSSIRKLPQSVLRPIWHHVDAKGLTVGRLATQIATVLMGKHKPIFDNSMNCGDFVVVTNADKVEFSGKKEEDKIYRWHSGYPGGLKEVSPEKLREKKPCDVLVRAVSGMLPKNKLRRERLRMLRVFEGPEHEHDAQKPVPFNLQFPAKRVS</sequence>
<dbReference type="CDD" id="cd00392">
    <property type="entry name" value="Ribosomal_L13"/>
    <property type="match status" value="1"/>
</dbReference>
<dbReference type="AlphaFoldDB" id="A0A8K0AK41"/>
<dbReference type="InterPro" id="IPR023563">
    <property type="entry name" value="Ribosomal_uL13_CS"/>
</dbReference>
<dbReference type="GO" id="GO:0006412">
    <property type="term" value="P:translation"/>
    <property type="evidence" value="ECO:0007669"/>
    <property type="project" value="InterPro"/>
</dbReference>
<reference evidence="5" key="1">
    <citation type="submission" date="2019-09" db="EMBL/GenBank/DDBJ databases">
        <title>The Mitochondrial Proteome of the Jakobid, Andalucia godoyi, a Protist With the Most Gene-Rich and Bacteria-Like Mitochondrial Genome.</title>
        <authorList>
            <person name="Gray M.W."/>
            <person name="Burger G."/>
            <person name="Derelle R."/>
            <person name="Klimes V."/>
            <person name="Leger M."/>
            <person name="Sarrasin M."/>
            <person name="Vlcek C."/>
            <person name="Roger A.J."/>
            <person name="Elias M."/>
            <person name="Lang B.F."/>
        </authorList>
    </citation>
    <scope>NUCLEOTIDE SEQUENCE</scope>
    <source>
        <strain evidence="5">And28</strain>
    </source>
</reference>
<keyword evidence="3 4" id="KW-0687">Ribonucleoprotein</keyword>
<dbReference type="InterPro" id="IPR036899">
    <property type="entry name" value="Ribosomal_uL13_sf"/>
</dbReference>
<dbReference type="EMBL" id="VRVR01000006">
    <property type="protein sequence ID" value="KAF0853001.1"/>
    <property type="molecule type" value="Genomic_DNA"/>
</dbReference>
<keyword evidence="6" id="KW-1185">Reference proteome</keyword>
<comment type="similarity">
    <text evidence="1 4">Belongs to the universal ribosomal protein uL13 family.</text>
</comment>
<evidence type="ECO:0000256" key="2">
    <source>
        <dbReference type="ARBA" id="ARBA00022980"/>
    </source>
</evidence>
<evidence type="ECO:0000256" key="4">
    <source>
        <dbReference type="RuleBase" id="RU003877"/>
    </source>
</evidence>
<dbReference type="Gene3D" id="3.90.1180.10">
    <property type="entry name" value="Ribosomal protein L13"/>
    <property type="match status" value="1"/>
</dbReference>
<dbReference type="SUPFAM" id="SSF52161">
    <property type="entry name" value="Ribosomal protein L13"/>
    <property type="match status" value="1"/>
</dbReference>
<name>A0A8K0AK41_ANDGO</name>
<dbReference type="GO" id="GO:0003735">
    <property type="term" value="F:structural constituent of ribosome"/>
    <property type="evidence" value="ECO:0007669"/>
    <property type="project" value="InterPro"/>
</dbReference>
<dbReference type="GO" id="GO:0017148">
    <property type="term" value="P:negative regulation of translation"/>
    <property type="evidence" value="ECO:0007669"/>
    <property type="project" value="TreeGrafter"/>
</dbReference>
<dbReference type="PANTHER" id="PTHR11545">
    <property type="entry name" value="RIBOSOMAL PROTEIN L13"/>
    <property type="match status" value="1"/>
</dbReference>
<dbReference type="NCBIfam" id="TIGR01066">
    <property type="entry name" value="rplM_bact"/>
    <property type="match status" value="1"/>
</dbReference>
<evidence type="ECO:0000256" key="3">
    <source>
        <dbReference type="ARBA" id="ARBA00023274"/>
    </source>
</evidence>
<evidence type="ECO:0000256" key="1">
    <source>
        <dbReference type="ARBA" id="ARBA00006227"/>
    </source>
</evidence>
<dbReference type="Proteomes" id="UP000799049">
    <property type="component" value="Unassembled WGS sequence"/>
</dbReference>
<comment type="caution">
    <text evidence="5">The sequence shown here is derived from an EMBL/GenBank/DDBJ whole genome shotgun (WGS) entry which is preliminary data.</text>
</comment>
<accession>A0A8K0AK41</accession>
<dbReference type="GO" id="GO:0005762">
    <property type="term" value="C:mitochondrial large ribosomal subunit"/>
    <property type="evidence" value="ECO:0007669"/>
    <property type="project" value="TreeGrafter"/>
</dbReference>